<dbReference type="EMBL" id="CP101717">
    <property type="protein sequence ID" value="WLD58222.1"/>
    <property type="molecule type" value="Genomic_DNA"/>
</dbReference>
<feature type="transmembrane region" description="Helical" evidence="1">
    <location>
        <begin position="78"/>
        <end position="101"/>
    </location>
</feature>
<keyword evidence="1" id="KW-1133">Transmembrane helix</keyword>
<proteinExistence type="predicted"/>
<name>A0AB38YFR9_9GAMM</name>
<dbReference type="AlphaFoldDB" id="A0AB38YFR9"/>
<organism evidence="2">
    <name type="scientific">Salinispirillum sp. LH 10-3-1</name>
    <dbReference type="NCBI Taxonomy" id="2952525"/>
    <lineage>
        <taxon>Bacteria</taxon>
        <taxon>Pseudomonadati</taxon>
        <taxon>Pseudomonadota</taxon>
        <taxon>Gammaproteobacteria</taxon>
        <taxon>Oceanospirillales</taxon>
        <taxon>Saccharospirillaceae</taxon>
        <taxon>Salinispirillum</taxon>
    </lineage>
</organism>
<evidence type="ECO:0000313" key="2">
    <source>
        <dbReference type="EMBL" id="WLD58222.1"/>
    </source>
</evidence>
<protein>
    <submittedName>
        <fullName evidence="2">ATP synthase subunit I</fullName>
    </submittedName>
</protein>
<keyword evidence="1" id="KW-0472">Membrane</keyword>
<reference evidence="2" key="1">
    <citation type="submission" date="2022-07" db="EMBL/GenBank/DDBJ databases">
        <title>Complete genome sequence of Salinispirillum sp. LH10-3-1 capable of multiple carbohydrate inversion isolated from a soda lake.</title>
        <authorList>
            <person name="Liu J."/>
            <person name="Zhai Y."/>
            <person name="Zhang H."/>
            <person name="Yang H."/>
            <person name="Qu J."/>
            <person name="Li J."/>
        </authorList>
    </citation>
    <scope>NUCLEOTIDE SEQUENCE</scope>
    <source>
        <strain evidence="2">LH 10-3-1</strain>
    </source>
</reference>
<gene>
    <name evidence="2" type="ORF">NFC81_00165</name>
</gene>
<accession>A0AB38YFR9</accession>
<keyword evidence="1" id="KW-0812">Transmembrane</keyword>
<feature type="transmembrane region" description="Helical" evidence="1">
    <location>
        <begin position="6"/>
        <end position="27"/>
    </location>
</feature>
<sequence length="107" mass="11649">MTLTLLAFLVSSEIGIAVLLGGLLYAIPQWVFSLLSLRFVGAEQSVSLFLSIVVGFTGKLVFVAFGCALIFTRYPGVAAGWLMATLLFFYVYGLILSSILIQLPPRR</sequence>
<evidence type="ECO:0000256" key="1">
    <source>
        <dbReference type="SAM" id="Phobius"/>
    </source>
</evidence>
<feature type="transmembrane region" description="Helical" evidence="1">
    <location>
        <begin position="48"/>
        <end position="72"/>
    </location>
</feature>